<reference evidence="1 2" key="1">
    <citation type="submission" date="2018-11" db="EMBL/GenBank/DDBJ databases">
        <authorList>
            <consortium name="Pathogen Informatics"/>
        </authorList>
    </citation>
    <scope>NUCLEOTIDE SEQUENCE [LARGE SCALE GENOMIC DNA]</scope>
</reference>
<sequence length="110" mass="12797">MYEQVMGTPAGSPISGLIFEVVLQRLESLVFQHHRRKFRARCMDDTFVVLERAQVLTFKERLSRIFPDLSFTMGEEEHNQLALFDVLVCRKDCGDLKSKVLRKATKQCVY</sequence>
<name>A0A3P7LAP0_DIBLA</name>
<evidence type="ECO:0008006" key="3">
    <source>
        <dbReference type="Google" id="ProtNLM"/>
    </source>
</evidence>
<dbReference type="AlphaFoldDB" id="A0A3P7LAP0"/>
<gene>
    <name evidence="1" type="ORF">DILT_LOCUS6341</name>
</gene>
<keyword evidence="2" id="KW-1185">Reference proteome</keyword>
<dbReference type="PANTHER" id="PTHR21301">
    <property type="entry name" value="REVERSE TRANSCRIPTASE"/>
    <property type="match status" value="1"/>
</dbReference>
<dbReference type="PANTHER" id="PTHR21301:SF10">
    <property type="entry name" value="REVERSE TRANSCRIPTASE DOMAIN-CONTAINING PROTEIN"/>
    <property type="match status" value="1"/>
</dbReference>
<dbReference type="EMBL" id="UYRU01049306">
    <property type="protein sequence ID" value="VDN10510.1"/>
    <property type="molecule type" value="Genomic_DNA"/>
</dbReference>
<dbReference type="OrthoDB" id="6247280at2759"/>
<evidence type="ECO:0000313" key="2">
    <source>
        <dbReference type="Proteomes" id="UP000281553"/>
    </source>
</evidence>
<organism evidence="1 2">
    <name type="scientific">Dibothriocephalus latus</name>
    <name type="common">Fish tapeworm</name>
    <name type="synonym">Diphyllobothrium latum</name>
    <dbReference type="NCBI Taxonomy" id="60516"/>
    <lineage>
        <taxon>Eukaryota</taxon>
        <taxon>Metazoa</taxon>
        <taxon>Spiralia</taxon>
        <taxon>Lophotrochozoa</taxon>
        <taxon>Platyhelminthes</taxon>
        <taxon>Cestoda</taxon>
        <taxon>Eucestoda</taxon>
        <taxon>Diphyllobothriidea</taxon>
        <taxon>Diphyllobothriidae</taxon>
        <taxon>Dibothriocephalus</taxon>
    </lineage>
</organism>
<evidence type="ECO:0000313" key="1">
    <source>
        <dbReference type="EMBL" id="VDN10510.1"/>
    </source>
</evidence>
<proteinExistence type="predicted"/>
<accession>A0A3P7LAP0</accession>
<protein>
    <recommendedName>
        <fullName evidence="3">Reverse transcriptase domain-containing protein</fullName>
    </recommendedName>
</protein>
<dbReference type="Proteomes" id="UP000281553">
    <property type="component" value="Unassembled WGS sequence"/>
</dbReference>